<dbReference type="Proteomes" id="UP000219435">
    <property type="component" value="Unassembled WGS sequence"/>
</dbReference>
<proteinExistence type="predicted"/>
<gene>
    <name evidence="2" type="ORF">SAMN05660748_3414</name>
</gene>
<keyword evidence="3" id="KW-1185">Reference proteome</keyword>
<feature type="transmembrane region" description="Helical" evidence="1">
    <location>
        <begin position="106"/>
        <end position="130"/>
    </location>
</feature>
<dbReference type="RefSeq" id="WP_141437157.1">
    <property type="nucleotide sequence ID" value="NZ_OBQI01000005.1"/>
</dbReference>
<feature type="transmembrane region" description="Helical" evidence="1">
    <location>
        <begin position="79"/>
        <end position="100"/>
    </location>
</feature>
<evidence type="ECO:0000313" key="3">
    <source>
        <dbReference type="Proteomes" id="UP000219435"/>
    </source>
</evidence>
<dbReference type="EMBL" id="OBQI01000005">
    <property type="protein sequence ID" value="SOC50655.1"/>
    <property type="molecule type" value="Genomic_DNA"/>
</dbReference>
<evidence type="ECO:0000256" key="1">
    <source>
        <dbReference type="SAM" id="Phobius"/>
    </source>
</evidence>
<dbReference type="AlphaFoldDB" id="A0A285V959"/>
<reference evidence="3" key="1">
    <citation type="submission" date="2017-08" db="EMBL/GenBank/DDBJ databases">
        <authorList>
            <person name="Varghese N."/>
            <person name="Submissions S."/>
        </authorList>
    </citation>
    <scope>NUCLEOTIDE SEQUENCE [LARGE SCALE GENOMIC DNA]</scope>
    <source>
        <strain evidence="3">DSM 4725</strain>
    </source>
</reference>
<keyword evidence="1" id="KW-0472">Membrane</keyword>
<accession>A0A285V959</accession>
<feature type="transmembrane region" description="Helical" evidence="1">
    <location>
        <begin position="50"/>
        <end position="72"/>
    </location>
</feature>
<organism evidence="2 3">
    <name type="scientific">Blastococcus aggregatus</name>
    <dbReference type="NCBI Taxonomy" id="38502"/>
    <lineage>
        <taxon>Bacteria</taxon>
        <taxon>Bacillati</taxon>
        <taxon>Actinomycetota</taxon>
        <taxon>Actinomycetes</taxon>
        <taxon>Geodermatophilales</taxon>
        <taxon>Geodermatophilaceae</taxon>
        <taxon>Blastococcus</taxon>
    </lineage>
</organism>
<keyword evidence="1" id="KW-0812">Transmembrane</keyword>
<protein>
    <submittedName>
        <fullName evidence="2">Uncharacterized protein</fullName>
    </submittedName>
</protein>
<keyword evidence="1" id="KW-1133">Transmembrane helix</keyword>
<evidence type="ECO:0000313" key="2">
    <source>
        <dbReference type="EMBL" id="SOC50655.1"/>
    </source>
</evidence>
<feature type="transmembrane region" description="Helical" evidence="1">
    <location>
        <begin position="12"/>
        <end position="38"/>
    </location>
</feature>
<name>A0A285V959_9ACTN</name>
<sequence>MSVPAAAATRLPPALAIVAAPLAVLSAFAPGFFFLVALGFSGGNLSGLEWLLLVVPLGLSLGLLTGAVLLLLGRSWRVVAVSGAVLALLIIGGTLFGGWAEDALGFALATGLFPAAAAVLASLPGVRAWVAARRATS</sequence>